<protein>
    <submittedName>
        <fullName evidence="2">Uncharacterized protein</fullName>
    </submittedName>
</protein>
<feature type="region of interest" description="Disordered" evidence="1">
    <location>
        <begin position="58"/>
        <end position="88"/>
    </location>
</feature>
<gene>
    <name evidence="2" type="ORF">EDM22_12145</name>
</gene>
<dbReference type="Proteomes" id="UP000275048">
    <property type="component" value="Unassembled WGS sequence"/>
</dbReference>
<accession>A0A3M8A8X4</accession>
<evidence type="ECO:0000256" key="1">
    <source>
        <dbReference type="SAM" id="MobiDB-lite"/>
    </source>
</evidence>
<evidence type="ECO:0000313" key="3">
    <source>
        <dbReference type="Proteomes" id="UP000275048"/>
    </source>
</evidence>
<name>A0A3M8A8X4_9MICO</name>
<sequence>MSPAFENKPVLDEGPDDRSDLGERPCPLCGHPMFEHHIDESTPNVLLECPTDERLPERVASGPLNEFGMPASGRRLEKYERRTGQAEA</sequence>
<keyword evidence="3" id="KW-1185">Reference proteome</keyword>
<organism evidence="2 3">
    <name type="scientific">Agromyces tardus</name>
    <dbReference type="NCBI Taxonomy" id="2583849"/>
    <lineage>
        <taxon>Bacteria</taxon>
        <taxon>Bacillati</taxon>
        <taxon>Actinomycetota</taxon>
        <taxon>Actinomycetes</taxon>
        <taxon>Micrococcales</taxon>
        <taxon>Microbacteriaceae</taxon>
        <taxon>Agromyces</taxon>
    </lineage>
</organism>
<proteinExistence type="predicted"/>
<dbReference type="EMBL" id="RHHB01000024">
    <property type="protein sequence ID" value="RNB47608.1"/>
    <property type="molecule type" value="Genomic_DNA"/>
</dbReference>
<reference evidence="2 3" key="1">
    <citation type="submission" date="2018-10" db="EMBL/GenBank/DDBJ databases">
        <title>Isolation, diversity and antibacterial activity of antinobacteria from the wheat rhizosphere soil.</title>
        <authorList>
            <person name="Sun T."/>
        </authorList>
    </citation>
    <scope>NUCLEOTIDE SEQUENCE [LARGE SCALE GENOMIC DNA]</scope>
    <source>
        <strain evidence="2 3">SJ-23</strain>
    </source>
</reference>
<dbReference type="AlphaFoldDB" id="A0A3M8A8X4"/>
<feature type="region of interest" description="Disordered" evidence="1">
    <location>
        <begin position="1"/>
        <end position="24"/>
    </location>
</feature>
<comment type="caution">
    <text evidence="2">The sequence shown here is derived from an EMBL/GenBank/DDBJ whole genome shotgun (WGS) entry which is preliminary data.</text>
</comment>
<evidence type="ECO:0000313" key="2">
    <source>
        <dbReference type="EMBL" id="RNB47608.1"/>
    </source>
</evidence>
<feature type="compositionally biased region" description="Basic and acidic residues" evidence="1">
    <location>
        <begin position="74"/>
        <end position="88"/>
    </location>
</feature>